<dbReference type="AlphaFoldDB" id="A0A1I1LGP4"/>
<dbReference type="Gene3D" id="3.40.630.30">
    <property type="match status" value="1"/>
</dbReference>
<dbReference type="PANTHER" id="PTHR41368:SF1">
    <property type="entry name" value="PROTEIN YGHO"/>
    <property type="match status" value="1"/>
</dbReference>
<evidence type="ECO:0000313" key="2">
    <source>
        <dbReference type="Proteomes" id="UP000199577"/>
    </source>
</evidence>
<evidence type="ECO:0008006" key="3">
    <source>
        <dbReference type="Google" id="ProtNLM"/>
    </source>
</evidence>
<dbReference type="EMBL" id="FOLL01000021">
    <property type="protein sequence ID" value="SFC72171.1"/>
    <property type="molecule type" value="Genomic_DNA"/>
</dbReference>
<dbReference type="PANTHER" id="PTHR41368">
    <property type="entry name" value="PROTEIN YGHO"/>
    <property type="match status" value="1"/>
</dbReference>
<keyword evidence="2" id="KW-1185">Reference proteome</keyword>
<protein>
    <recommendedName>
        <fullName evidence="3">N-acetyltransferase domain-containing protein</fullName>
    </recommendedName>
</protein>
<dbReference type="Proteomes" id="UP000199577">
    <property type="component" value="Unassembled WGS sequence"/>
</dbReference>
<dbReference type="OrthoDB" id="9806005at2"/>
<dbReference type="InterPro" id="IPR016181">
    <property type="entry name" value="Acyl_CoA_acyltransferase"/>
</dbReference>
<evidence type="ECO:0000313" key="1">
    <source>
        <dbReference type="EMBL" id="SFC72171.1"/>
    </source>
</evidence>
<sequence>MKIIPVLDANTERLFLTMPLPLYRHDPNYIRPLDRDVLAVFNPDKNPRFQHGECARWLLMDPSGSPIGRIAAFHERKVEEDGELPVGGCGFFECIDDQEAANILFDTAKAWLAERGLTAMDGPINFGNRERWWGLLVDGFHPPCYCCNYNPPYYQRLFENYGFQVYFKQYTYRREIATKLSSRVGEKAMHTLQGAGYTFSHVDHRRLDKAAEDFRIVYNDAWAKYNWASPISPENARQLMRSLKAIIDPKIIWFAYHEGRPIGFWVSIPDVNQLIVKYVNGELTLAGKLRFLWNRWRKNCKTMFGIIFGVVPEHQRKGVESAMVMAAAKVLQDRSEVRYEDLQMNWIGDFNPKMMNVARYVGGTIYKTHHTYRYLFDRSRPFERHPIL</sequence>
<dbReference type="RefSeq" id="WP_090974852.1">
    <property type="nucleotide sequence ID" value="NZ_FOLL01000021.1"/>
</dbReference>
<accession>A0A1I1LGP4</accession>
<reference evidence="1 2" key="1">
    <citation type="submission" date="2016-10" db="EMBL/GenBank/DDBJ databases">
        <authorList>
            <person name="de Groot N.N."/>
        </authorList>
    </citation>
    <scope>NUCLEOTIDE SEQUENCE [LARGE SCALE GENOMIC DNA]</scope>
    <source>
        <strain evidence="1 2">DSM 22900</strain>
    </source>
</reference>
<dbReference type="STRING" id="623281.SAMN05421747_12122"/>
<name>A0A1I1LGP4_9SPHI</name>
<organism evidence="1 2">
    <name type="scientific">Parapedobacter composti</name>
    <dbReference type="NCBI Taxonomy" id="623281"/>
    <lineage>
        <taxon>Bacteria</taxon>
        <taxon>Pseudomonadati</taxon>
        <taxon>Bacteroidota</taxon>
        <taxon>Sphingobacteriia</taxon>
        <taxon>Sphingobacteriales</taxon>
        <taxon>Sphingobacteriaceae</taxon>
        <taxon>Parapedobacter</taxon>
    </lineage>
</organism>
<dbReference type="SUPFAM" id="SSF55729">
    <property type="entry name" value="Acyl-CoA N-acyltransferases (Nat)"/>
    <property type="match status" value="1"/>
</dbReference>
<proteinExistence type="predicted"/>
<gene>
    <name evidence="1" type="ORF">SAMN05421747_12122</name>
</gene>
<dbReference type="InterPro" id="IPR039968">
    <property type="entry name" value="BcerS-like"/>
</dbReference>